<dbReference type="EMBL" id="OOIN01000008">
    <property type="protein sequence ID" value="SPO24815.1"/>
    <property type="molecule type" value="Genomic_DNA"/>
</dbReference>
<keyword evidence="6 11" id="KW-0472">Membrane</keyword>
<feature type="transmembrane region" description="Helical" evidence="11 12">
    <location>
        <begin position="276"/>
        <end position="298"/>
    </location>
</feature>
<keyword evidence="9 11" id="KW-0012">Acyltransferase</keyword>
<evidence type="ECO:0000256" key="1">
    <source>
        <dbReference type="ARBA" id="ARBA00004141"/>
    </source>
</evidence>
<dbReference type="AlphaFoldDB" id="A0A5C3E3W5"/>
<reference evidence="15 16" key="1">
    <citation type="submission" date="2018-03" db="EMBL/GenBank/DDBJ databases">
        <authorList>
            <person name="Guldener U."/>
        </authorList>
    </citation>
    <scope>NUCLEOTIDE SEQUENCE [LARGE SCALE GENOMIC DNA]</scope>
    <source>
        <strain evidence="15 16">NBRC100155</strain>
    </source>
</reference>
<feature type="transmembrane region" description="Helical" evidence="11 12">
    <location>
        <begin position="235"/>
        <end position="255"/>
    </location>
</feature>
<comment type="similarity">
    <text evidence="11">Belongs to the DHHC palmitoyltransferase family. PFA4 subfamily.</text>
</comment>
<keyword evidence="16" id="KW-1185">Reference proteome</keyword>
<evidence type="ECO:0000256" key="13">
    <source>
        <dbReference type="SAM" id="MobiDB-lite"/>
    </source>
</evidence>
<dbReference type="Proteomes" id="UP000324022">
    <property type="component" value="Unassembled WGS sequence"/>
</dbReference>
<dbReference type="GO" id="GO:0005789">
    <property type="term" value="C:endoplasmic reticulum membrane"/>
    <property type="evidence" value="ECO:0007669"/>
    <property type="project" value="UniProtKB-SubCell"/>
</dbReference>
<feature type="compositionally biased region" description="Polar residues" evidence="13">
    <location>
        <begin position="431"/>
        <end position="443"/>
    </location>
</feature>
<evidence type="ECO:0000256" key="9">
    <source>
        <dbReference type="ARBA" id="ARBA00023315"/>
    </source>
</evidence>
<feature type="region of interest" description="Disordered" evidence="13">
    <location>
        <begin position="526"/>
        <end position="549"/>
    </location>
</feature>
<comment type="subcellular location">
    <subcellularLocation>
        <location evidence="11">Endoplasmic reticulum membrane</location>
        <topology evidence="11">Multi-pass membrane protein</topology>
    </subcellularLocation>
    <subcellularLocation>
        <location evidence="1">Membrane</location>
        <topology evidence="1">Multi-pass membrane protein</topology>
    </subcellularLocation>
</comment>
<dbReference type="InterPro" id="IPR039859">
    <property type="entry name" value="PFA4/ZDH16/20/ERF2-like"/>
</dbReference>
<dbReference type="GO" id="GO:0019706">
    <property type="term" value="F:protein-cysteine S-palmitoyltransferase activity"/>
    <property type="evidence" value="ECO:0007669"/>
    <property type="project" value="UniProtKB-UniRule"/>
</dbReference>
<comment type="domain">
    <text evidence="11 12">The DHHC domain is required for palmitoyltransferase activity.</text>
</comment>
<evidence type="ECO:0000256" key="8">
    <source>
        <dbReference type="ARBA" id="ARBA00023288"/>
    </source>
</evidence>
<accession>A0A5C3E3W5</accession>
<dbReference type="Pfam" id="PF01529">
    <property type="entry name" value="DHHC"/>
    <property type="match status" value="1"/>
</dbReference>
<evidence type="ECO:0000256" key="3">
    <source>
        <dbReference type="ARBA" id="ARBA00022692"/>
    </source>
</evidence>
<evidence type="ECO:0000256" key="11">
    <source>
        <dbReference type="HAMAP-Rule" id="MF_03199"/>
    </source>
</evidence>
<protein>
    <recommendedName>
        <fullName evidence="11">Palmitoyltransferase PFA4</fullName>
        <ecNumber evidence="11">2.3.1.225</ecNumber>
    </recommendedName>
    <alternativeName>
        <fullName evidence="11">Protein S-acyltransferase</fullName>
        <shortName evidence="11">PAT</shortName>
    </alternativeName>
    <alternativeName>
        <fullName evidence="11">Protein fatty acyltransferase 4</fullName>
    </alternativeName>
</protein>
<keyword evidence="2 11" id="KW-0808">Transferase</keyword>
<dbReference type="OrthoDB" id="331948at2759"/>
<keyword evidence="3 11" id="KW-0812">Transmembrane</keyword>
<keyword evidence="7 11" id="KW-0564">Palmitate</keyword>
<name>A0A5C3E3W5_9BASI</name>
<feature type="compositionally biased region" description="Basic and acidic residues" evidence="13">
    <location>
        <begin position="528"/>
        <end position="541"/>
    </location>
</feature>
<evidence type="ECO:0000256" key="2">
    <source>
        <dbReference type="ARBA" id="ARBA00022679"/>
    </source>
</evidence>
<evidence type="ECO:0000256" key="4">
    <source>
        <dbReference type="ARBA" id="ARBA00022824"/>
    </source>
</evidence>
<feature type="transmembrane region" description="Helical" evidence="11 12">
    <location>
        <begin position="80"/>
        <end position="105"/>
    </location>
</feature>
<evidence type="ECO:0000256" key="5">
    <source>
        <dbReference type="ARBA" id="ARBA00022989"/>
    </source>
</evidence>
<keyword evidence="4 11" id="KW-0256">Endoplasmic reticulum</keyword>
<evidence type="ECO:0000256" key="6">
    <source>
        <dbReference type="ARBA" id="ARBA00023136"/>
    </source>
</evidence>
<keyword evidence="8 11" id="KW-0449">Lipoprotein</keyword>
<dbReference type="EC" id="2.3.1.225" evidence="11"/>
<keyword evidence="5 11" id="KW-1133">Transmembrane helix</keyword>
<comment type="function">
    <text evidence="11">Mediates the reversible addition of palmitate to target proteins, thereby regulating their membrane association and biological function.</text>
</comment>
<dbReference type="InterPro" id="IPR033682">
    <property type="entry name" value="PFA4"/>
</dbReference>
<sequence length="573" mass="64819">MAHPASPANNRVKPSHRPPLPQDPDEGAYPSSESDAEAPVSDSRPLLAPTSNANAHRTIPPPSPPSLGRKRRTPLKTTEIIWVTLTLTLIAILGYTSQLCIMLPYYHKTPSFSPQAFAAVLIPFNLGLLGIFYNYYLCVSTDPGSVPLGWEPEWSALDPVAPHVHSNPEAAEVQPSLELKQAIYRPRYCKTCQNFKPPRSHHCKTCNRCVLRMDHHCPWLANCVGHFNYPHFIRFLFYVDITCFYHLVMISCRVLDRFNSYSYWREPSARELVWLVINYALCIPVIVLVGLFSGYHFYCTAVNQTTIESWEKDRTATMVRRGRIRKVKYPYNLGVWRNCKAVLGGNVALWCLPNGKDGRMMGDGLKYPVADGLDEEAQYRWPPKDPSKSHTSPYSTAAGWRPDGTQAPDLFPTPFPPGAVSASPFTYGNSGFNPNLLPTNSSSLRYRGQPPPPPHRLHYPGRAESEEDEGTSISTDSDDDDEIQLDPGCYPRIVEANFAHLSPVGYPVQQHHLDASLHTHQPLQEGGYSEHQRYQQEHEYTQQDTEQEDQHRRVFIRRGSEGYEVRPRGSWVV</sequence>
<evidence type="ECO:0000256" key="7">
    <source>
        <dbReference type="ARBA" id="ARBA00023139"/>
    </source>
</evidence>
<feature type="transmembrane region" description="Helical" evidence="11 12">
    <location>
        <begin position="117"/>
        <end position="136"/>
    </location>
</feature>
<feature type="compositionally biased region" description="Acidic residues" evidence="13">
    <location>
        <begin position="465"/>
        <end position="482"/>
    </location>
</feature>
<dbReference type="InterPro" id="IPR001594">
    <property type="entry name" value="Palmitoyltrfase_DHHC"/>
</dbReference>
<dbReference type="PANTHER" id="PTHR12246">
    <property type="entry name" value="PALMITOYLTRANSFERASE ZDHHC16"/>
    <property type="match status" value="1"/>
</dbReference>
<dbReference type="PROSITE" id="PS50216">
    <property type="entry name" value="DHHC"/>
    <property type="match status" value="1"/>
</dbReference>
<feature type="domain" description="Palmitoyltransferase DHHC" evidence="14">
    <location>
        <begin position="185"/>
        <end position="312"/>
    </location>
</feature>
<feature type="region of interest" description="Disordered" evidence="13">
    <location>
        <begin position="378"/>
        <end position="415"/>
    </location>
</feature>
<feature type="region of interest" description="Disordered" evidence="13">
    <location>
        <begin position="431"/>
        <end position="482"/>
    </location>
</feature>
<organism evidence="15 16">
    <name type="scientific">Ustilago trichophora</name>
    <dbReference type="NCBI Taxonomy" id="86804"/>
    <lineage>
        <taxon>Eukaryota</taxon>
        <taxon>Fungi</taxon>
        <taxon>Dikarya</taxon>
        <taxon>Basidiomycota</taxon>
        <taxon>Ustilaginomycotina</taxon>
        <taxon>Ustilaginomycetes</taxon>
        <taxon>Ustilaginales</taxon>
        <taxon>Ustilaginaceae</taxon>
        <taxon>Ustilago</taxon>
    </lineage>
</organism>
<evidence type="ECO:0000313" key="16">
    <source>
        <dbReference type="Proteomes" id="UP000324022"/>
    </source>
</evidence>
<evidence type="ECO:0000259" key="14">
    <source>
        <dbReference type="Pfam" id="PF01529"/>
    </source>
</evidence>
<dbReference type="HAMAP" id="MF_03199">
    <property type="entry name" value="DHHC_PAT_PFA4"/>
    <property type="match status" value="1"/>
</dbReference>
<evidence type="ECO:0000313" key="15">
    <source>
        <dbReference type="EMBL" id="SPO24815.1"/>
    </source>
</evidence>
<feature type="active site" description="S-palmitoyl cysteine intermediate" evidence="11">
    <location>
        <position position="217"/>
    </location>
</feature>
<feature type="region of interest" description="Disordered" evidence="13">
    <location>
        <begin position="1"/>
        <end position="71"/>
    </location>
</feature>
<proteinExistence type="inferred from homology"/>
<evidence type="ECO:0000256" key="12">
    <source>
        <dbReference type="RuleBase" id="RU079119"/>
    </source>
</evidence>
<evidence type="ECO:0000256" key="10">
    <source>
        <dbReference type="ARBA" id="ARBA00048048"/>
    </source>
</evidence>
<comment type="catalytic activity">
    <reaction evidence="10 11 12">
        <text>L-cysteinyl-[protein] + hexadecanoyl-CoA = S-hexadecanoyl-L-cysteinyl-[protein] + CoA</text>
        <dbReference type="Rhea" id="RHEA:36683"/>
        <dbReference type="Rhea" id="RHEA-COMP:10131"/>
        <dbReference type="Rhea" id="RHEA-COMP:11032"/>
        <dbReference type="ChEBI" id="CHEBI:29950"/>
        <dbReference type="ChEBI" id="CHEBI:57287"/>
        <dbReference type="ChEBI" id="CHEBI:57379"/>
        <dbReference type="ChEBI" id="CHEBI:74151"/>
        <dbReference type="EC" id="2.3.1.225"/>
    </reaction>
</comment>
<gene>
    <name evidence="11" type="primary">PFA4</name>
    <name evidence="15" type="ORF">UTRI_01806_B</name>
</gene>